<name>A0A936ZIX3_9HYPH</name>
<evidence type="ECO:0000313" key="4">
    <source>
        <dbReference type="Proteomes" id="UP000605848"/>
    </source>
</evidence>
<evidence type="ECO:0000256" key="2">
    <source>
        <dbReference type="ARBA" id="ARBA00022525"/>
    </source>
</evidence>
<accession>A0A936ZIX3</accession>
<dbReference type="AlphaFoldDB" id="A0A936ZIX3"/>
<proteinExistence type="predicted"/>
<dbReference type="PRINTS" id="PR00313">
    <property type="entry name" value="CABNDNGRPT"/>
</dbReference>
<dbReference type="InterPro" id="IPR001343">
    <property type="entry name" value="Hemolysn_Ca-bd"/>
</dbReference>
<keyword evidence="4" id="KW-1185">Reference proteome</keyword>
<evidence type="ECO:0000256" key="1">
    <source>
        <dbReference type="ARBA" id="ARBA00004613"/>
    </source>
</evidence>
<dbReference type="EMBL" id="JAEQMY010000136">
    <property type="protein sequence ID" value="MBL0408012.1"/>
    <property type="molecule type" value="Genomic_DNA"/>
</dbReference>
<dbReference type="Gene3D" id="2.150.10.10">
    <property type="entry name" value="Serralysin-like metalloprotease, C-terminal"/>
    <property type="match status" value="1"/>
</dbReference>
<keyword evidence="2" id="KW-0964">Secreted</keyword>
<dbReference type="GO" id="GO:0005576">
    <property type="term" value="C:extracellular region"/>
    <property type="evidence" value="ECO:0007669"/>
    <property type="project" value="UniProtKB-SubCell"/>
</dbReference>
<dbReference type="Proteomes" id="UP000605848">
    <property type="component" value="Unassembled WGS sequence"/>
</dbReference>
<comment type="subcellular location">
    <subcellularLocation>
        <location evidence="1">Secreted</location>
    </subcellularLocation>
</comment>
<dbReference type="PANTHER" id="PTHR38340">
    <property type="entry name" value="S-LAYER PROTEIN"/>
    <property type="match status" value="1"/>
</dbReference>
<organism evidence="3 4">
    <name type="scientific">Microvirga aerilata</name>
    <dbReference type="NCBI Taxonomy" id="670292"/>
    <lineage>
        <taxon>Bacteria</taxon>
        <taxon>Pseudomonadati</taxon>
        <taxon>Pseudomonadota</taxon>
        <taxon>Alphaproteobacteria</taxon>
        <taxon>Hyphomicrobiales</taxon>
        <taxon>Methylobacteriaceae</taxon>
        <taxon>Microvirga</taxon>
    </lineage>
</organism>
<evidence type="ECO:0000313" key="3">
    <source>
        <dbReference type="EMBL" id="MBL0408012.1"/>
    </source>
</evidence>
<dbReference type="RefSeq" id="WP_202065642.1">
    <property type="nucleotide sequence ID" value="NZ_JAEQMY010000136.1"/>
</dbReference>
<dbReference type="InterPro" id="IPR018511">
    <property type="entry name" value="Hemolysin-typ_Ca-bd_CS"/>
</dbReference>
<dbReference type="GO" id="GO:0005509">
    <property type="term" value="F:calcium ion binding"/>
    <property type="evidence" value="ECO:0007669"/>
    <property type="project" value="InterPro"/>
</dbReference>
<dbReference type="InterPro" id="IPR011049">
    <property type="entry name" value="Serralysin-like_metalloprot_C"/>
</dbReference>
<dbReference type="InterPro" id="IPR050557">
    <property type="entry name" value="RTX_toxin/Mannuronan_C5-epim"/>
</dbReference>
<dbReference type="SUPFAM" id="SSF51120">
    <property type="entry name" value="beta-Roll"/>
    <property type="match status" value="1"/>
</dbReference>
<evidence type="ECO:0008006" key="5">
    <source>
        <dbReference type="Google" id="ProtNLM"/>
    </source>
</evidence>
<dbReference type="Pfam" id="PF00353">
    <property type="entry name" value="HemolysinCabind"/>
    <property type="match status" value="1"/>
</dbReference>
<dbReference type="PANTHER" id="PTHR38340:SF1">
    <property type="entry name" value="S-LAYER PROTEIN"/>
    <property type="match status" value="1"/>
</dbReference>
<reference evidence="3" key="1">
    <citation type="submission" date="2021-01" db="EMBL/GenBank/DDBJ databases">
        <title>Microvirga sp.</title>
        <authorList>
            <person name="Kim M.K."/>
        </authorList>
    </citation>
    <scope>NUCLEOTIDE SEQUENCE</scope>
    <source>
        <strain evidence="3">5420S-16</strain>
    </source>
</reference>
<comment type="caution">
    <text evidence="3">The sequence shown here is derived from an EMBL/GenBank/DDBJ whole genome shotgun (WGS) entry which is preliminary data.</text>
</comment>
<gene>
    <name evidence="3" type="ORF">JKG68_29370</name>
</gene>
<protein>
    <recommendedName>
        <fullName evidence="5">Calcium-binding protein</fullName>
    </recommendedName>
</protein>
<dbReference type="PROSITE" id="PS00330">
    <property type="entry name" value="HEMOLYSIN_CALCIUM"/>
    <property type="match status" value="2"/>
</dbReference>
<sequence>MAVLLGTSGNNVLRGGTRPDQIYGFGGADTLYGNESNDFLSGGSGNDSLYGGVGNDTIVGGRGADTHYFAVDSGNDLVTDLNPSEGDRIVLLGVTYSDIRYDRYTNATTLYFTPEGNDPPGEDTVTFTDATEADVLRALGAYDLIG</sequence>